<dbReference type="Proteomes" id="UP000182350">
    <property type="component" value="Unassembled WGS sequence"/>
</dbReference>
<protein>
    <recommendedName>
        <fullName evidence="4">Outer membrane protein beta-barrel domain-containing protein</fullName>
    </recommendedName>
</protein>
<evidence type="ECO:0000313" key="3">
    <source>
        <dbReference type="Proteomes" id="UP000182350"/>
    </source>
</evidence>
<feature type="signal peptide" evidence="1">
    <location>
        <begin position="1"/>
        <end position="21"/>
    </location>
</feature>
<keyword evidence="3" id="KW-1185">Reference proteome</keyword>
<feature type="chain" id="PRO_5013040911" description="Outer membrane protein beta-barrel domain-containing protein" evidence="1">
    <location>
        <begin position="22"/>
        <end position="212"/>
    </location>
</feature>
<evidence type="ECO:0000256" key="1">
    <source>
        <dbReference type="SAM" id="SignalP"/>
    </source>
</evidence>
<dbReference type="AlphaFoldDB" id="A0A1K1ZN95"/>
<reference evidence="2 3" key="1">
    <citation type="submission" date="2016-11" db="EMBL/GenBank/DDBJ databases">
        <authorList>
            <person name="Jaros S."/>
            <person name="Januszkiewicz K."/>
            <person name="Wedrychowicz H."/>
        </authorList>
    </citation>
    <scope>NUCLEOTIDE SEQUENCE [LARGE SCALE GENOMIC DNA]</scope>
    <source>
        <strain evidence="2 3">DSM 21637</strain>
    </source>
</reference>
<dbReference type="RefSeq" id="WP_072327101.1">
    <property type="nucleotide sequence ID" value="NZ_FPJW01000012.1"/>
</dbReference>
<proteinExistence type="predicted"/>
<organism evidence="2 3">
    <name type="scientific">Marinospirillum alkaliphilum DSM 21637</name>
    <dbReference type="NCBI Taxonomy" id="1122209"/>
    <lineage>
        <taxon>Bacteria</taxon>
        <taxon>Pseudomonadati</taxon>
        <taxon>Pseudomonadota</taxon>
        <taxon>Gammaproteobacteria</taxon>
        <taxon>Oceanospirillales</taxon>
        <taxon>Oceanospirillaceae</taxon>
        <taxon>Marinospirillum</taxon>
    </lineage>
</organism>
<keyword evidence="1" id="KW-0732">Signal</keyword>
<evidence type="ECO:0000313" key="2">
    <source>
        <dbReference type="EMBL" id="SFX75730.1"/>
    </source>
</evidence>
<evidence type="ECO:0008006" key="4">
    <source>
        <dbReference type="Google" id="ProtNLM"/>
    </source>
</evidence>
<name>A0A1K1ZN95_9GAMM</name>
<sequence length="212" mass="24092">MKKFALVLIISCFLLLSSAHGQSLGLTNLSDSRISLAINLIPDQMNDDMIFDDGGYLNDDAYMQQISLVWKGDSGGFQLYPPFNHTYKYFSLRRMRFITEYREDGARGMAELEVMAFIYGNRYMAGERYRGLGVGWYAGWALGTDRYVEIYSPGDTPSKGEDDASFPVIAAELFYKWHPVDFLFLETSFTFGLDQDSSSFHTFPSINLGVEF</sequence>
<accession>A0A1K1ZN95</accession>
<dbReference type="EMBL" id="FPJW01000012">
    <property type="protein sequence ID" value="SFX75730.1"/>
    <property type="molecule type" value="Genomic_DNA"/>
</dbReference>
<gene>
    <name evidence="2" type="ORF">SAMN02745752_02784</name>
</gene>